<proteinExistence type="predicted"/>
<dbReference type="InterPro" id="IPR041208">
    <property type="entry name" value="Cap15"/>
</dbReference>
<comment type="caution">
    <text evidence="4">The sequence shown here is derived from an EMBL/GenBank/DDBJ whole genome shotgun (WGS) entry which is preliminary data.</text>
</comment>
<evidence type="ECO:0000313" key="5">
    <source>
        <dbReference type="Proteomes" id="UP000449944"/>
    </source>
</evidence>
<sequence length="201" mass="23061">MHDYAIFGHSRTTIGRWLGVLSVLISGGISNTFLWMQKETGFEVFSKAVLSTACIYFILHFIFNKYAWKIPFFKIPDINGIWEVQGETLSEKNGEIKYTWNATIDIEQTWEKIIIILKTSKSSSESYTATLGKKSGTKGGWILHYSYANNPETEQYHELNSHKGYCELIFDDELKSGKAAYFNSNGRRTFGKMTLTRIHND</sequence>
<name>A0AAW9VE52_9GAMM</name>
<dbReference type="EMBL" id="WLUB01000053">
    <property type="protein sequence ID" value="MTC35911.1"/>
    <property type="molecule type" value="Genomic_DNA"/>
</dbReference>
<organism evidence="4 5">
    <name type="scientific">Providencia alcalifaciens</name>
    <dbReference type="NCBI Taxonomy" id="126385"/>
    <lineage>
        <taxon>Bacteria</taxon>
        <taxon>Pseudomonadati</taxon>
        <taxon>Pseudomonadota</taxon>
        <taxon>Gammaproteobacteria</taxon>
        <taxon>Enterobacterales</taxon>
        <taxon>Morganellaceae</taxon>
        <taxon>Providencia</taxon>
    </lineage>
</organism>
<keyword evidence="1" id="KW-1133">Transmembrane helix</keyword>
<feature type="domain" description="Cap1-like TM helices" evidence="3">
    <location>
        <begin position="13"/>
        <end position="69"/>
    </location>
</feature>
<dbReference type="InterPro" id="IPR056338">
    <property type="entry name" value="Cap15-like_TM"/>
</dbReference>
<feature type="domain" description="CD-NTase-associated protein 15" evidence="2">
    <location>
        <begin position="73"/>
        <end position="197"/>
    </location>
</feature>
<accession>A0AAW9VE52</accession>
<keyword evidence="1" id="KW-0812">Transmembrane</keyword>
<evidence type="ECO:0000259" key="3">
    <source>
        <dbReference type="Pfam" id="PF23471"/>
    </source>
</evidence>
<dbReference type="Pfam" id="PF18153">
    <property type="entry name" value="Cap15_CD_rec"/>
    <property type="match status" value="1"/>
</dbReference>
<dbReference type="AlphaFoldDB" id="A0AAW9VE52"/>
<evidence type="ECO:0000256" key="1">
    <source>
        <dbReference type="SAM" id="Phobius"/>
    </source>
</evidence>
<keyword evidence="1" id="KW-0472">Membrane</keyword>
<reference evidence="4 5" key="1">
    <citation type="submission" date="2019-10" db="EMBL/GenBank/DDBJ databases">
        <title>Comparative genomic analysis of Providencia.</title>
        <authorList>
            <person name="Yuan C."/>
            <person name="Wei Y."/>
            <person name="Yin Z."/>
        </authorList>
    </citation>
    <scope>NUCLEOTIDE SEQUENCE [LARGE SCALE GENOMIC DNA]</scope>
    <source>
        <strain evidence="5">wls1934</strain>
    </source>
</reference>
<evidence type="ECO:0000259" key="2">
    <source>
        <dbReference type="Pfam" id="PF18153"/>
    </source>
</evidence>
<dbReference type="Pfam" id="PF23471">
    <property type="entry name" value="Cap15_TM"/>
    <property type="match status" value="1"/>
</dbReference>
<dbReference type="Proteomes" id="UP000449944">
    <property type="component" value="Unassembled WGS sequence"/>
</dbReference>
<feature type="transmembrane region" description="Helical" evidence="1">
    <location>
        <begin position="48"/>
        <end position="68"/>
    </location>
</feature>
<evidence type="ECO:0000313" key="4">
    <source>
        <dbReference type="EMBL" id="MTC35911.1"/>
    </source>
</evidence>
<gene>
    <name evidence="4" type="ORF">GKR67_15020</name>
</gene>
<feature type="transmembrane region" description="Helical" evidence="1">
    <location>
        <begin position="17"/>
        <end position="36"/>
    </location>
</feature>
<protein>
    <submittedName>
        <fullName evidence="4">Pancortin-3</fullName>
    </submittedName>
</protein>